<sequence length="58" mass="6441">MCRRITCSKCEKYTWTGCGLHIQSALAGLTEEEKCQCNKQEEASKSKGATNDDEVAQQ</sequence>
<gene>
    <name evidence="1" type="ORF">BCR42DRAFT_407454</name>
</gene>
<dbReference type="EMBL" id="MCGE01000005">
    <property type="protein sequence ID" value="ORZ21383.1"/>
    <property type="molecule type" value="Genomic_DNA"/>
</dbReference>
<dbReference type="Proteomes" id="UP000193560">
    <property type="component" value="Unassembled WGS sequence"/>
</dbReference>
<comment type="caution">
    <text evidence="1">The sequence shown here is derived from an EMBL/GenBank/DDBJ whole genome shotgun (WGS) entry which is preliminary data.</text>
</comment>
<evidence type="ECO:0000313" key="2">
    <source>
        <dbReference type="Proteomes" id="UP000193560"/>
    </source>
</evidence>
<organism evidence="1 2">
    <name type="scientific">Absidia repens</name>
    <dbReference type="NCBI Taxonomy" id="90262"/>
    <lineage>
        <taxon>Eukaryota</taxon>
        <taxon>Fungi</taxon>
        <taxon>Fungi incertae sedis</taxon>
        <taxon>Mucoromycota</taxon>
        <taxon>Mucoromycotina</taxon>
        <taxon>Mucoromycetes</taxon>
        <taxon>Mucorales</taxon>
        <taxon>Cunninghamellaceae</taxon>
        <taxon>Absidia</taxon>
    </lineage>
</organism>
<dbReference type="AlphaFoldDB" id="A0A1X2ITT8"/>
<proteinExistence type="predicted"/>
<evidence type="ECO:0000313" key="1">
    <source>
        <dbReference type="EMBL" id="ORZ21383.1"/>
    </source>
</evidence>
<dbReference type="OrthoDB" id="88410at2759"/>
<protein>
    <submittedName>
        <fullName evidence="1">Uncharacterized protein</fullName>
    </submittedName>
</protein>
<dbReference type="PANTHER" id="PTHR34724:SF2">
    <property type="entry name" value="OS12G0596101 PROTEIN"/>
    <property type="match status" value="1"/>
</dbReference>
<dbReference type="PANTHER" id="PTHR34724">
    <property type="entry name" value="OS12G0596101 PROTEIN"/>
    <property type="match status" value="1"/>
</dbReference>
<keyword evidence="2" id="KW-1185">Reference proteome</keyword>
<accession>A0A1X2ITT8</accession>
<reference evidence="1 2" key="1">
    <citation type="submission" date="2016-07" db="EMBL/GenBank/DDBJ databases">
        <title>Pervasive Adenine N6-methylation of Active Genes in Fungi.</title>
        <authorList>
            <consortium name="DOE Joint Genome Institute"/>
            <person name="Mondo S.J."/>
            <person name="Dannebaum R.O."/>
            <person name="Kuo R.C."/>
            <person name="Labutti K."/>
            <person name="Haridas S."/>
            <person name="Kuo A."/>
            <person name="Salamov A."/>
            <person name="Ahrendt S.R."/>
            <person name="Lipzen A."/>
            <person name="Sullivan W."/>
            <person name="Andreopoulos W.B."/>
            <person name="Clum A."/>
            <person name="Lindquist E."/>
            <person name="Daum C."/>
            <person name="Ramamoorthy G.K."/>
            <person name="Gryganskyi A."/>
            <person name="Culley D."/>
            <person name="Magnuson J.K."/>
            <person name="James T.Y."/>
            <person name="O'Malley M.A."/>
            <person name="Stajich J.E."/>
            <person name="Spatafora J.W."/>
            <person name="Visel A."/>
            <person name="Grigoriev I.V."/>
        </authorList>
    </citation>
    <scope>NUCLEOTIDE SEQUENCE [LARGE SCALE GENOMIC DNA]</scope>
    <source>
        <strain evidence="1 2">NRRL 1336</strain>
    </source>
</reference>
<name>A0A1X2ITT8_9FUNG</name>
<dbReference type="STRING" id="90262.A0A1X2ITT8"/>